<dbReference type="Proteomes" id="UP001429100">
    <property type="component" value="Unassembled WGS sequence"/>
</dbReference>
<feature type="transmembrane region" description="Helical" evidence="1">
    <location>
        <begin position="269"/>
        <end position="291"/>
    </location>
</feature>
<dbReference type="OrthoDB" id="343748at2759"/>
<dbReference type="VEuPathDB" id="CryptoDB:GY17_00001760"/>
<name>A0A0S4TF43_CRYHO</name>
<evidence type="ECO:0000313" key="4">
    <source>
        <dbReference type="Proteomes" id="UP001429100"/>
    </source>
</evidence>
<reference evidence="3 4" key="3">
    <citation type="submission" date="2017-10" db="EMBL/GenBank/DDBJ databases">
        <title>Consistent, comparative and evidence-based genome annotation and re-annotation for the closely-related species, Cryptosporidium parvum, C. hominis and C. tyzzeri.</title>
        <authorList>
            <person name="Baptista R.P."/>
            <person name="Li Y."/>
            <person name="Sateriale A."/>
            <person name="Striepen B."/>
            <person name="Kissinger J.C."/>
        </authorList>
    </citation>
    <scope>NUCLEOTIDE SEQUENCE [LARGE SCALE GENOMIC DNA]</scope>
    <source>
        <strain evidence="3">30976</strain>
    </source>
</reference>
<dbReference type="VEuPathDB" id="CryptoDB:Chro.40325"/>
<dbReference type="VEuPathDB" id="CryptoDB:ChTU502y2012_391g0095"/>
<feature type="transmembrane region" description="Helical" evidence="1">
    <location>
        <begin position="223"/>
        <end position="241"/>
    </location>
</feature>
<keyword evidence="1" id="KW-1133">Transmembrane helix</keyword>
<feature type="transmembrane region" description="Helical" evidence="1">
    <location>
        <begin position="152"/>
        <end position="170"/>
    </location>
</feature>
<feature type="transmembrane region" description="Helical" evidence="1">
    <location>
        <begin position="59"/>
        <end position="80"/>
    </location>
</feature>
<reference evidence="2" key="2">
    <citation type="submission" date="2015-08" db="EMBL/GenBank/DDBJ databases">
        <authorList>
            <person name="Babu N.S."/>
            <person name="Beckwith C.J."/>
            <person name="Beseler K.G."/>
            <person name="Brison A."/>
            <person name="Carone J.V."/>
            <person name="Caskin T.P."/>
            <person name="Diamond M."/>
            <person name="Durham M.E."/>
            <person name="Foxe J.M."/>
            <person name="Go M."/>
            <person name="Henderson B.A."/>
            <person name="Jones I.B."/>
            <person name="McGettigan J.A."/>
            <person name="Micheletti S.J."/>
            <person name="Nasrallah M.E."/>
            <person name="Ortiz D."/>
            <person name="Piller C.R."/>
            <person name="Privatt S.R."/>
            <person name="Schneider S.L."/>
            <person name="Sharp S."/>
            <person name="Smith T.C."/>
            <person name="Stanton J.D."/>
            <person name="Ullery H.E."/>
            <person name="Wilson R.J."/>
            <person name="Serrano M.G."/>
            <person name="Buck G."/>
            <person name="Lee V."/>
            <person name="Wang Y."/>
            <person name="Carvalho R."/>
            <person name="Voegtly L."/>
            <person name="Shi R."/>
            <person name="Duckworth R."/>
            <person name="Johnson A."/>
            <person name="Loviza R."/>
            <person name="Walstead R."/>
            <person name="Shah Z."/>
            <person name="Kiflezghi M."/>
            <person name="Wade K."/>
            <person name="Ball S.L."/>
            <person name="Bradley K.W."/>
            <person name="Asai D.J."/>
            <person name="Bowman C.A."/>
            <person name="Russell D.A."/>
            <person name="Pope W.H."/>
            <person name="Jacobs-Sera D."/>
            <person name="Hendrix R.W."/>
            <person name="Hatfull G.F."/>
        </authorList>
    </citation>
    <scope>NUCLEOTIDE SEQUENCE [LARGE SCALE GENOMIC DNA]</scope>
</reference>
<feature type="transmembrane region" description="Helical" evidence="1">
    <location>
        <begin position="92"/>
        <end position="112"/>
    </location>
</feature>
<evidence type="ECO:0000256" key="1">
    <source>
        <dbReference type="SAM" id="Phobius"/>
    </source>
</evidence>
<keyword evidence="1" id="KW-0812">Transmembrane</keyword>
<keyword evidence="4" id="KW-1185">Reference proteome</keyword>
<reference evidence="3 4" key="1">
    <citation type="submission" date="2014-11" db="EMBL/GenBank/DDBJ databases">
        <title>Comparative genomic analysis of Cryptosporidium hominis reveals occurrence of genetic recombination in virulent subtypes.</title>
        <authorList>
            <person name="Guo Y."/>
            <person name="Tang K."/>
            <person name="Frace M."/>
            <person name="Li N."/>
            <person name="Roellig D.M."/>
            <person name="Sammons S."/>
            <person name="Knipe K."/>
            <person name="Rowe L."/>
            <person name="Feng Y."/>
            <person name="Xiao L."/>
        </authorList>
    </citation>
    <scope>NUCLEOTIDE SEQUENCE [LARGE SCALE GENOMIC DNA]</scope>
    <source>
        <strain evidence="3">30976</strain>
    </source>
</reference>
<keyword evidence="1" id="KW-0472">Membrane</keyword>
<feature type="transmembrane region" description="Helical" evidence="1">
    <location>
        <begin position="124"/>
        <end position="146"/>
    </location>
</feature>
<sequence>MNCKNAIENKHTNSTFNSQLKYLALLSTIRPLIIWCTTSSILSLFSTLFLYFKFQNGIITTISVSIFSNLVCQLVFLLLLFSRVMSITIEHYLTASLTLFNDLIITFPRYVLWELIFTSRWIWLSLHFFSATYSIFILWNICTMFLLELPNFLSTFFFVAGGLSFIRFFGKNQNIFLLSSQISIKPILVRFNLKEQNNFLLQFLEVIDYFIFNGFSGNIKNSFIFTILTLFITLPIYYFGINIPGISNFFNLINKFYFLRMGFKLKNEFNSFIIVFCIYFTSFITVSFYWYCIELQSTNIRNLSSIDINGVFFNNDGIINDSNLHEGIVPSDNFIRFITNLQKKFIFFGNSIKLPQKIWKKVIYSFYSIFSLFTILPILFFLNLRKIKSLINILIKKIPINSDIVFEEWLAYEYRLFFVLDKLQKQLDNIFSTVLLLDSSIHTKVATINNGDFRFVVQSTIGLDRRISFSQINIDDWFLHINSPYYQLEKNNHIPKSINKWWYSNILFSDNLNNPKIKSREKKVSGWDMSDSIMHHRNKIFCILIDKFKNYCKHFEGNLTNYRDNTFLSCNESEMIQQLIFLMQEMTLYTIDLCYLYIYCYHRFAAKNLIINGLKGEWNAQTLNQYINLSIEIKNRIYFAYEVGLLNSPYIHPIFEQEVIRLYRGIEDSLELLISLL</sequence>
<evidence type="ECO:0000313" key="2">
    <source>
        <dbReference type="EMBL" id="CUV05698.1"/>
    </source>
</evidence>
<protein>
    <submittedName>
        <fullName evidence="2">Uncharacterized protein</fullName>
    </submittedName>
</protein>
<dbReference type="EMBL" id="LN877950">
    <property type="protein sequence ID" value="CUV05698.1"/>
    <property type="molecule type" value="Genomic_DNA"/>
</dbReference>
<organism evidence="2">
    <name type="scientific">Cryptosporidium hominis</name>
    <dbReference type="NCBI Taxonomy" id="237895"/>
    <lineage>
        <taxon>Eukaryota</taxon>
        <taxon>Sar</taxon>
        <taxon>Alveolata</taxon>
        <taxon>Apicomplexa</taxon>
        <taxon>Conoidasida</taxon>
        <taxon>Coccidia</taxon>
        <taxon>Eucoccidiorida</taxon>
        <taxon>Eimeriorina</taxon>
        <taxon>Cryptosporidiidae</taxon>
        <taxon>Cryptosporidium</taxon>
    </lineage>
</organism>
<dbReference type="Proteomes" id="UP000199752">
    <property type="component" value="Chromosome 4"/>
</dbReference>
<dbReference type="EMBL" id="JTAI01000020">
    <property type="protein sequence ID" value="PPS96211.1"/>
    <property type="molecule type" value="Genomic_DNA"/>
</dbReference>
<accession>A0A0S4TF43</accession>
<evidence type="ECO:0000313" key="3">
    <source>
        <dbReference type="EMBL" id="PPS96211.1"/>
    </source>
</evidence>
<feature type="transmembrane region" description="Helical" evidence="1">
    <location>
        <begin position="362"/>
        <end position="382"/>
    </location>
</feature>
<feature type="transmembrane region" description="Helical" evidence="1">
    <location>
        <begin position="32"/>
        <end position="52"/>
    </location>
</feature>
<dbReference type="VEuPathDB" id="CryptoDB:CHUDEA4_2890"/>
<gene>
    <name evidence="2" type="ORF">CHUDEA4_2890</name>
    <name evidence="3" type="ORF">GY17_00001760</name>
</gene>
<proteinExistence type="predicted"/>
<dbReference type="AlphaFoldDB" id="A0A0S4TF43"/>